<dbReference type="Proteomes" id="UP001138500">
    <property type="component" value="Unassembled WGS sequence"/>
</dbReference>
<dbReference type="EMBL" id="RIBY02000247">
    <property type="protein sequence ID" value="KAH9844683.1"/>
    <property type="molecule type" value="Genomic_DNA"/>
</dbReference>
<gene>
    <name evidence="1" type="ORF">Tdes44962_MAKER07157</name>
</gene>
<protein>
    <submittedName>
        <fullName evidence="1">Uncharacterized protein</fullName>
    </submittedName>
</protein>
<comment type="caution">
    <text evidence="1">The sequence shown here is derived from an EMBL/GenBank/DDBJ whole genome shotgun (WGS) entry which is preliminary data.</text>
</comment>
<evidence type="ECO:0000313" key="1">
    <source>
        <dbReference type="EMBL" id="KAH9844683.1"/>
    </source>
</evidence>
<reference evidence="1 2" key="1">
    <citation type="journal article" date="2018" name="IMA Fungus">
        <title>IMA Genome-F 10: Nine draft genome sequences of Claviceps purpurea s.lat., including C. arundinis, C. humidiphila, and C. cf. spartinae, pseudomolecules for the pitch canker pathogen Fusarium circinatum, draft genome of Davidsoniella eucalypti, Grosmannia galeiformis, Quambalaria eucalypti, and Teratosphaeria destructans.</title>
        <authorList>
            <person name="Wingfield B.D."/>
            <person name="Liu M."/>
            <person name="Nguyen H.D."/>
            <person name="Lane F.A."/>
            <person name="Morgan S.W."/>
            <person name="De Vos L."/>
            <person name="Wilken P.M."/>
            <person name="Duong T.A."/>
            <person name="Aylward J."/>
            <person name="Coetzee M.P."/>
            <person name="Dadej K."/>
            <person name="De Beer Z.W."/>
            <person name="Findlay W."/>
            <person name="Havenga M."/>
            <person name="Kolarik M."/>
            <person name="Menzies J.G."/>
            <person name="Naidoo K."/>
            <person name="Pochopski O."/>
            <person name="Shoukouhi P."/>
            <person name="Santana Q.C."/>
            <person name="Seifert K.A."/>
            <person name="Soal N."/>
            <person name="Steenkamp E.T."/>
            <person name="Tatham C.T."/>
            <person name="van der Nest M.A."/>
            <person name="Wingfield M.J."/>
        </authorList>
    </citation>
    <scope>NUCLEOTIDE SEQUENCE [LARGE SCALE GENOMIC DNA]</scope>
    <source>
        <strain evidence="1">CMW44962</strain>
    </source>
</reference>
<proteinExistence type="predicted"/>
<accession>A0A9W7W659</accession>
<keyword evidence="2" id="KW-1185">Reference proteome</keyword>
<name>A0A9W7W659_9PEZI</name>
<evidence type="ECO:0000313" key="2">
    <source>
        <dbReference type="Proteomes" id="UP001138500"/>
    </source>
</evidence>
<reference evidence="1 2" key="2">
    <citation type="journal article" date="2021" name="Curr. Genet.">
        <title>Genetic response to nitrogen starvation in the aggressive Eucalyptus foliar pathogen Teratosphaeria destructans.</title>
        <authorList>
            <person name="Havenga M."/>
            <person name="Wingfield B.D."/>
            <person name="Wingfield M.J."/>
            <person name="Dreyer L.L."/>
            <person name="Roets F."/>
            <person name="Aylward J."/>
        </authorList>
    </citation>
    <scope>NUCLEOTIDE SEQUENCE [LARGE SCALE GENOMIC DNA]</scope>
    <source>
        <strain evidence="1">CMW44962</strain>
    </source>
</reference>
<sequence length="64" mass="7084">MYVREAYAACHNAYDELIVPARPQSHPFEIPLTGRSWSPSNQRDCGVWSGHGSVLGTVAVLNDR</sequence>
<organism evidence="1 2">
    <name type="scientific">Teratosphaeria destructans</name>
    <dbReference type="NCBI Taxonomy" id="418781"/>
    <lineage>
        <taxon>Eukaryota</taxon>
        <taxon>Fungi</taxon>
        <taxon>Dikarya</taxon>
        <taxon>Ascomycota</taxon>
        <taxon>Pezizomycotina</taxon>
        <taxon>Dothideomycetes</taxon>
        <taxon>Dothideomycetidae</taxon>
        <taxon>Mycosphaerellales</taxon>
        <taxon>Teratosphaeriaceae</taxon>
        <taxon>Teratosphaeria</taxon>
    </lineage>
</organism>
<dbReference type="AlphaFoldDB" id="A0A9W7W659"/>